<keyword evidence="6 9" id="KW-0227">DNA damage</keyword>
<comment type="catalytic activity">
    <reaction evidence="8 9">
        <text>a 6-O-methyl-2'-deoxyguanosine in DNA + L-cysteinyl-[protein] = S-methyl-L-cysteinyl-[protein] + a 2'-deoxyguanosine in DNA</text>
        <dbReference type="Rhea" id="RHEA:24000"/>
        <dbReference type="Rhea" id="RHEA-COMP:10131"/>
        <dbReference type="Rhea" id="RHEA-COMP:10132"/>
        <dbReference type="Rhea" id="RHEA-COMP:11367"/>
        <dbReference type="Rhea" id="RHEA-COMP:11368"/>
        <dbReference type="ChEBI" id="CHEBI:29950"/>
        <dbReference type="ChEBI" id="CHEBI:82612"/>
        <dbReference type="ChEBI" id="CHEBI:85445"/>
        <dbReference type="ChEBI" id="CHEBI:85448"/>
        <dbReference type="EC" id="2.1.1.63"/>
    </reaction>
</comment>
<evidence type="ECO:0000256" key="5">
    <source>
        <dbReference type="ARBA" id="ARBA00022679"/>
    </source>
</evidence>
<evidence type="ECO:0000256" key="2">
    <source>
        <dbReference type="ARBA" id="ARBA00008711"/>
    </source>
</evidence>
<comment type="function">
    <text evidence="9">Involved in the cellular defense against the biological effects of O6-methylguanine (O6-MeG) and O4-methylthymine (O4-MeT) in DNA. Repairs the methylated nucleobase in DNA by stoichiometrically transferring the methyl group to a cysteine residue in the enzyme. This is a suicide reaction: the enzyme is irreversibly inactivated.</text>
</comment>
<dbReference type="AlphaFoldDB" id="A0A9P1PAX6"/>
<evidence type="ECO:0000256" key="9">
    <source>
        <dbReference type="HAMAP-Rule" id="MF_00772"/>
    </source>
</evidence>
<dbReference type="EC" id="2.1.1.63" evidence="9"/>
<evidence type="ECO:0000313" key="13">
    <source>
        <dbReference type="Proteomes" id="UP000049685"/>
    </source>
</evidence>
<dbReference type="InterPro" id="IPR036388">
    <property type="entry name" value="WH-like_DNA-bd_sf"/>
</dbReference>
<dbReference type="InterPro" id="IPR014048">
    <property type="entry name" value="MethylDNA_cys_MeTrfase_DNA-bd"/>
</dbReference>
<comment type="similarity">
    <text evidence="2 9">Belongs to the MGMT family.</text>
</comment>
<dbReference type="InterPro" id="IPR023546">
    <property type="entry name" value="MGMT"/>
</dbReference>
<organism evidence="12 13">
    <name type="scientific">Paraclostridium sordellii</name>
    <name type="common">Clostridium sordellii</name>
    <dbReference type="NCBI Taxonomy" id="1505"/>
    <lineage>
        <taxon>Bacteria</taxon>
        <taxon>Bacillati</taxon>
        <taxon>Bacillota</taxon>
        <taxon>Clostridia</taxon>
        <taxon>Peptostreptococcales</taxon>
        <taxon>Peptostreptococcaceae</taxon>
        <taxon>Paraclostridium</taxon>
    </lineage>
</organism>
<dbReference type="InterPro" id="IPR036631">
    <property type="entry name" value="MGMT_N_sf"/>
</dbReference>
<dbReference type="EMBL" id="CDNY01000003">
    <property type="protein sequence ID" value="CEO33797.1"/>
    <property type="molecule type" value="Genomic_DNA"/>
</dbReference>
<evidence type="ECO:0000259" key="10">
    <source>
        <dbReference type="Pfam" id="PF01035"/>
    </source>
</evidence>
<protein>
    <recommendedName>
        <fullName evidence="9">Methylated-DNA--protein-cysteine methyltransferase</fullName>
        <ecNumber evidence="9">2.1.1.63</ecNumber>
    </recommendedName>
    <alternativeName>
        <fullName evidence="9">6-O-methylguanine-DNA methyltransferase</fullName>
        <shortName evidence="9">MGMT</shortName>
    </alternativeName>
    <alternativeName>
        <fullName evidence="9">O-6-methylguanine-DNA-alkyltransferase</fullName>
    </alternativeName>
</protein>
<dbReference type="GO" id="GO:0032259">
    <property type="term" value="P:methylation"/>
    <property type="evidence" value="ECO:0007669"/>
    <property type="project" value="UniProtKB-KW"/>
</dbReference>
<sequence length="157" mass="18093">MIQKYYYYYDSPIGILEIGTTEDELISILYVDEKRKNTEQPEILKETIKQIQEYFNGTRKKFNIKFKLKGTEFQEKVWNALTDIPYGDTVSYKYIATKIGNEKAVRAVGNTNGRNIINIVVPCHRVIGANKSLTGYGGGLDKKSWLLKHEEKFSKAK</sequence>
<dbReference type="RefSeq" id="WP_057558854.1">
    <property type="nucleotide sequence ID" value="NZ_BDJI01000002.1"/>
</dbReference>
<dbReference type="PROSITE" id="PS00374">
    <property type="entry name" value="MGMT"/>
    <property type="match status" value="1"/>
</dbReference>
<dbReference type="PANTHER" id="PTHR10815">
    <property type="entry name" value="METHYLATED-DNA--PROTEIN-CYSTEINE METHYLTRANSFERASE"/>
    <property type="match status" value="1"/>
</dbReference>
<feature type="domain" description="Methylated-DNA-[protein]-cysteine S-methyltransferase DNA binding" evidence="10">
    <location>
        <begin position="72"/>
        <end position="151"/>
    </location>
</feature>
<dbReference type="InterPro" id="IPR008332">
    <property type="entry name" value="MethylG_MeTrfase_N"/>
</dbReference>
<evidence type="ECO:0000256" key="6">
    <source>
        <dbReference type="ARBA" id="ARBA00022763"/>
    </source>
</evidence>
<reference evidence="13" key="1">
    <citation type="submission" date="2015-01" db="EMBL/GenBank/DDBJ databases">
        <authorList>
            <person name="Aslett A.Martin."/>
            <person name="De Silva Nishadi"/>
        </authorList>
    </citation>
    <scope>NUCLEOTIDE SEQUENCE [LARGE SCALE GENOMIC DNA]</scope>
    <source>
        <strain evidence="13">UMC4404</strain>
    </source>
</reference>
<dbReference type="SUPFAM" id="SSF53155">
    <property type="entry name" value="Methylated DNA-protein cysteine methyltransferase domain"/>
    <property type="match status" value="1"/>
</dbReference>
<name>A0A9P1PAX6_PARSO</name>
<feature type="active site" description="Nucleophile; methyl group acceptor" evidence="9">
    <location>
        <position position="123"/>
    </location>
</feature>
<gene>
    <name evidence="12" type="primary">ogt</name>
    <name evidence="12" type="ORF">UMC4404_17771</name>
</gene>
<evidence type="ECO:0000256" key="3">
    <source>
        <dbReference type="ARBA" id="ARBA00022490"/>
    </source>
</evidence>
<dbReference type="InterPro" id="IPR036217">
    <property type="entry name" value="MethylDNA_cys_MeTrfase_DNAb"/>
</dbReference>
<feature type="domain" description="Methylguanine DNA methyltransferase ribonuclease-like" evidence="11">
    <location>
        <begin position="5"/>
        <end position="67"/>
    </location>
</feature>
<dbReference type="Gene3D" id="3.30.160.70">
    <property type="entry name" value="Methylated DNA-protein cysteine methyltransferase domain"/>
    <property type="match status" value="1"/>
</dbReference>
<keyword evidence="3 9" id="KW-0963">Cytoplasm</keyword>
<dbReference type="GO" id="GO:0005737">
    <property type="term" value="C:cytoplasm"/>
    <property type="evidence" value="ECO:0007669"/>
    <property type="project" value="UniProtKB-SubCell"/>
</dbReference>
<dbReference type="CDD" id="cd06445">
    <property type="entry name" value="ATase"/>
    <property type="match status" value="1"/>
</dbReference>
<keyword evidence="7 9" id="KW-0234">DNA repair</keyword>
<evidence type="ECO:0000256" key="7">
    <source>
        <dbReference type="ARBA" id="ARBA00023204"/>
    </source>
</evidence>
<comment type="caution">
    <text evidence="12">The sequence shown here is derived from an EMBL/GenBank/DDBJ whole genome shotgun (WGS) entry which is preliminary data.</text>
</comment>
<evidence type="ECO:0000313" key="12">
    <source>
        <dbReference type="EMBL" id="CEO33797.1"/>
    </source>
</evidence>
<dbReference type="NCBIfam" id="TIGR00589">
    <property type="entry name" value="ogt"/>
    <property type="match status" value="1"/>
</dbReference>
<accession>A0A9P1PAX6</accession>
<comment type="catalytic activity">
    <reaction evidence="1 9">
        <text>a 4-O-methyl-thymidine in DNA + L-cysteinyl-[protein] = a thymidine in DNA + S-methyl-L-cysteinyl-[protein]</text>
        <dbReference type="Rhea" id="RHEA:53428"/>
        <dbReference type="Rhea" id="RHEA-COMP:10131"/>
        <dbReference type="Rhea" id="RHEA-COMP:10132"/>
        <dbReference type="Rhea" id="RHEA-COMP:13555"/>
        <dbReference type="Rhea" id="RHEA-COMP:13556"/>
        <dbReference type="ChEBI" id="CHEBI:29950"/>
        <dbReference type="ChEBI" id="CHEBI:82612"/>
        <dbReference type="ChEBI" id="CHEBI:137386"/>
        <dbReference type="ChEBI" id="CHEBI:137387"/>
        <dbReference type="EC" id="2.1.1.63"/>
    </reaction>
</comment>
<evidence type="ECO:0000259" key="11">
    <source>
        <dbReference type="Pfam" id="PF02870"/>
    </source>
</evidence>
<dbReference type="Pfam" id="PF02870">
    <property type="entry name" value="Methyltransf_1N"/>
    <property type="match status" value="1"/>
</dbReference>
<keyword evidence="4 9" id="KW-0489">Methyltransferase</keyword>
<dbReference type="HAMAP" id="MF_00772">
    <property type="entry name" value="OGT"/>
    <property type="match status" value="1"/>
</dbReference>
<dbReference type="Gene3D" id="1.10.10.10">
    <property type="entry name" value="Winged helix-like DNA-binding domain superfamily/Winged helix DNA-binding domain"/>
    <property type="match status" value="1"/>
</dbReference>
<keyword evidence="5 9" id="KW-0808">Transferase</keyword>
<dbReference type="InterPro" id="IPR001497">
    <property type="entry name" value="MethylDNA_cys_MeTrfase_AS"/>
</dbReference>
<dbReference type="GO" id="GO:0006307">
    <property type="term" value="P:DNA alkylation repair"/>
    <property type="evidence" value="ECO:0007669"/>
    <property type="project" value="UniProtKB-UniRule"/>
</dbReference>
<comment type="miscellaneous">
    <text evidence="9">This enzyme catalyzes only one turnover and therefore is not strictly catalytic. According to one definition, an enzyme is a biocatalyst that acts repeatedly and over many reaction cycles.</text>
</comment>
<dbReference type="PANTHER" id="PTHR10815:SF5">
    <property type="entry name" value="METHYLATED-DNA--PROTEIN-CYSTEINE METHYLTRANSFERASE"/>
    <property type="match status" value="1"/>
</dbReference>
<dbReference type="Proteomes" id="UP000049685">
    <property type="component" value="Unassembled WGS sequence"/>
</dbReference>
<comment type="subcellular location">
    <subcellularLocation>
        <location evidence="9">Cytoplasm</location>
    </subcellularLocation>
</comment>
<evidence type="ECO:0000256" key="4">
    <source>
        <dbReference type="ARBA" id="ARBA00022603"/>
    </source>
</evidence>
<dbReference type="SUPFAM" id="SSF46767">
    <property type="entry name" value="Methylated DNA-protein cysteine methyltransferase, C-terminal domain"/>
    <property type="match status" value="1"/>
</dbReference>
<evidence type="ECO:0000256" key="1">
    <source>
        <dbReference type="ARBA" id="ARBA00001286"/>
    </source>
</evidence>
<proteinExistence type="inferred from homology"/>
<dbReference type="Pfam" id="PF01035">
    <property type="entry name" value="DNA_binding_1"/>
    <property type="match status" value="1"/>
</dbReference>
<dbReference type="GO" id="GO:0003908">
    <property type="term" value="F:methylated-DNA-[protein]-cysteine S-methyltransferase activity"/>
    <property type="evidence" value="ECO:0007669"/>
    <property type="project" value="UniProtKB-UniRule"/>
</dbReference>
<dbReference type="FunFam" id="1.10.10.10:FF:000214">
    <property type="entry name" value="Methylated-DNA--protein-cysteine methyltransferase"/>
    <property type="match status" value="1"/>
</dbReference>
<evidence type="ECO:0000256" key="8">
    <source>
        <dbReference type="ARBA" id="ARBA00049348"/>
    </source>
</evidence>